<evidence type="ECO:0000313" key="2">
    <source>
        <dbReference type="EMBL" id="KKM63482.1"/>
    </source>
</evidence>
<protein>
    <submittedName>
        <fullName evidence="1">Uncharacterized protein</fullName>
    </submittedName>
</protein>
<comment type="caution">
    <text evidence="1">The sequence shown here is derived from an EMBL/GenBank/DDBJ whole genome shotgun (WGS) entry which is preliminary data.</text>
</comment>
<dbReference type="AlphaFoldDB" id="A0A0F9BQT7"/>
<evidence type="ECO:0000313" key="1">
    <source>
        <dbReference type="EMBL" id="KKL24254.1"/>
    </source>
</evidence>
<gene>
    <name evidence="2" type="ORF">LCGC14_1510960</name>
    <name evidence="1" type="ORF">LCGC14_2417190</name>
</gene>
<name>A0A0F9BQT7_9ZZZZ</name>
<feature type="non-terminal residue" evidence="1">
    <location>
        <position position="31"/>
    </location>
</feature>
<proteinExistence type="predicted"/>
<dbReference type="EMBL" id="LAZR01036664">
    <property type="protein sequence ID" value="KKL24254.1"/>
    <property type="molecule type" value="Genomic_DNA"/>
</dbReference>
<sequence length="31" mass="3522">MSKPVDLPNDVEALKALLVASEDRNLRKQDR</sequence>
<accession>A0A0F9BQT7</accession>
<organism evidence="1">
    <name type="scientific">marine sediment metagenome</name>
    <dbReference type="NCBI Taxonomy" id="412755"/>
    <lineage>
        <taxon>unclassified sequences</taxon>
        <taxon>metagenomes</taxon>
        <taxon>ecological metagenomes</taxon>
    </lineage>
</organism>
<reference evidence="1" key="1">
    <citation type="journal article" date="2015" name="Nature">
        <title>Complex archaea that bridge the gap between prokaryotes and eukaryotes.</title>
        <authorList>
            <person name="Spang A."/>
            <person name="Saw J.H."/>
            <person name="Jorgensen S.L."/>
            <person name="Zaremba-Niedzwiedzka K."/>
            <person name="Martijn J."/>
            <person name="Lind A.E."/>
            <person name="van Eijk R."/>
            <person name="Schleper C."/>
            <person name="Guy L."/>
            <person name="Ettema T.J."/>
        </authorList>
    </citation>
    <scope>NUCLEOTIDE SEQUENCE</scope>
</reference>
<dbReference type="EMBL" id="LAZR01011089">
    <property type="protein sequence ID" value="KKM63482.1"/>
    <property type="molecule type" value="Genomic_DNA"/>
</dbReference>